<proteinExistence type="inferred from homology"/>
<evidence type="ECO:0000313" key="5">
    <source>
        <dbReference type="Proteomes" id="UP000230605"/>
    </source>
</evidence>
<reference evidence="4 6" key="2">
    <citation type="submission" date="2023-09" db="EMBL/GenBank/DDBJ databases">
        <title>Complete-Gapless Cercospora beticola genome.</title>
        <authorList>
            <person name="Wyatt N.A."/>
            <person name="Spanner R.E."/>
            <person name="Bolton M.D."/>
        </authorList>
    </citation>
    <scope>NUCLEOTIDE SEQUENCE [LARGE SCALE GENOMIC DNA]</scope>
    <source>
        <strain evidence="4">Cb09-40</strain>
    </source>
</reference>
<dbReference type="PANTHER" id="PTHR15020">
    <property type="entry name" value="FLAVIN REDUCTASE-RELATED"/>
    <property type="match status" value="1"/>
</dbReference>
<evidence type="ECO:0000313" key="3">
    <source>
        <dbReference type="EMBL" id="PIA99576.1"/>
    </source>
</evidence>
<evidence type="ECO:0000313" key="6">
    <source>
        <dbReference type="Proteomes" id="UP001302367"/>
    </source>
</evidence>
<protein>
    <submittedName>
        <fullName evidence="3">Oxidoreductase AflX</fullName>
    </submittedName>
</protein>
<dbReference type="AlphaFoldDB" id="A0A2G5I442"/>
<accession>A0A2G5I442</accession>
<name>A0A2G5I442_CERBT</name>
<evidence type="ECO:0000313" key="4">
    <source>
        <dbReference type="EMBL" id="WPB00160.1"/>
    </source>
</evidence>
<dbReference type="EMBL" id="CP134186">
    <property type="protein sequence ID" value="WPB00160.1"/>
    <property type="molecule type" value="Genomic_DNA"/>
</dbReference>
<reference evidence="3 5" key="1">
    <citation type="submission" date="2015-10" db="EMBL/GenBank/DDBJ databases">
        <title>The cercosporin biosynthetic gene cluster was horizontally transferred to several fungal lineages and shown to be expanded in Cercospora beticola based on microsynteny with recipient genomes.</title>
        <authorList>
            <person name="De Jonge R."/>
            <person name="Ebert M.K."/>
            <person name="Suttle J.C."/>
            <person name="Jurick Ii W.M."/>
            <person name="Secor G.A."/>
            <person name="Thomma B.P."/>
            <person name="Van De Peer Y."/>
            <person name="Bolton M.D."/>
        </authorList>
    </citation>
    <scope>NUCLEOTIDE SEQUENCE [LARGE SCALE GENOMIC DNA]</scope>
    <source>
        <strain evidence="3 5">09-40</strain>
    </source>
</reference>
<evidence type="ECO:0000256" key="1">
    <source>
        <dbReference type="ARBA" id="ARBA00038376"/>
    </source>
</evidence>
<feature type="domain" description="NAD(P)-binding" evidence="2">
    <location>
        <begin position="8"/>
        <end position="209"/>
    </location>
</feature>
<keyword evidence="6" id="KW-1185">Reference proteome</keyword>
<dbReference type="Pfam" id="PF13460">
    <property type="entry name" value="NAD_binding_10"/>
    <property type="match status" value="1"/>
</dbReference>
<dbReference type="InterPro" id="IPR016040">
    <property type="entry name" value="NAD(P)-bd_dom"/>
</dbReference>
<dbReference type="Proteomes" id="UP000230605">
    <property type="component" value="Chromosome 3"/>
</dbReference>
<dbReference type="OrthoDB" id="10254221at2759"/>
<sequence length="260" mass="28549">MPSYAILGATGNVGQALHRILLQSPDNTINAYCRSKQKLFTISSQIAEHARVTVYEGAITDIDLLANCIRDTKAVFLTIAVYDNEPNCTVAQDASRATLAAFEKLQSETPGRTLPKLIILSSAKIDKHLSRNMPGPVLAIINRATSNQANDLIAAESLLREHEDWIEMIFVKPGGLCRDTQKGHKLSLDTEQTPLSYLDLAAGMIEVADSKDGKYKGKNVSVIPTGENLPIPWESGLEVVKGLLAHYMPWTYPYTAPFRL</sequence>
<dbReference type="SUPFAM" id="SSF51735">
    <property type="entry name" value="NAD(P)-binding Rossmann-fold domains"/>
    <property type="match status" value="1"/>
</dbReference>
<dbReference type="Proteomes" id="UP001302367">
    <property type="component" value="Chromosome 3"/>
</dbReference>
<dbReference type="EMBL" id="LKMD01000101">
    <property type="protein sequence ID" value="PIA99576.1"/>
    <property type="molecule type" value="Genomic_DNA"/>
</dbReference>
<organism evidence="3 5">
    <name type="scientific">Cercospora beticola</name>
    <name type="common">Sugarbeet leaf spot fungus</name>
    <dbReference type="NCBI Taxonomy" id="122368"/>
    <lineage>
        <taxon>Eukaryota</taxon>
        <taxon>Fungi</taxon>
        <taxon>Dikarya</taxon>
        <taxon>Ascomycota</taxon>
        <taxon>Pezizomycotina</taxon>
        <taxon>Dothideomycetes</taxon>
        <taxon>Dothideomycetidae</taxon>
        <taxon>Mycosphaerellales</taxon>
        <taxon>Mycosphaerellaceae</taxon>
        <taxon>Cercospora</taxon>
    </lineage>
</organism>
<dbReference type="Gene3D" id="3.40.50.720">
    <property type="entry name" value="NAD(P)-binding Rossmann-like Domain"/>
    <property type="match status" value="1"/>
</dbReference>
<evidence type="ECO:0000259" key="2">
    <source>
        <dbReference type="Pfam" id="PF13460"/>
    </source>
</evidence>
<gene>
    <name evidence="3" type="ORF">CB0940_02997</name>
    <name evidence="4" type="ORF">RHO25_004779</name>
</gene>
<dbReference type="PANTHER" id="PTHR15020:SF50">
    <property type="entry name" value="UPF0659 PROTEIN YMR090W"/>
    <property type="match status" value="1"/>
</dbReference>
<dbReference type="InterPro" id="IPR036291">
    <property type="entry name" value="NAD(P)-bd_dom_sf"/>
</dbReference>
<comment type="similarity">
    <text evidence="1">Belongs to the avfA family.</text>
</comment>